<organism evidence="2 3">
    <name type="scientific">Burkholderia singularis</name>
    <dbReference type="NCBI Taxonomy" id="1503053"/>
    <lineage>
        <taxon>Bacteria</taxon>
        <taxon>Pseudomonadati</taxon>
        <taxon>Pseudomonadota</taxon>
        <taxon>Betaproteobacteria</taxon>
        <taxon>Burkholderiales</taxon>
        <taxon>Burkholderiaceae</taxon>
        <taxon>Burkholderia</taxon>
        <taxon>pseudomallei group</taxon>
    </lineage>
</organism>
<dbReference type="RefSeq" id="WP_059516308.1">
    <property type="nucleotide sequence ID" value="NZ_LOWA01000025.1"/>
</dbReference>
<gene>
    <name evidence="2" type="ORF">WS67_10935</name>
</gene>
<dbReference type="InterPro" id="IPR021267">
    <property type="entry name" value="DUF2844"/>
</dbReference>
<dbReference type="Pfam" id="PF11005">
    <property type="entry name" value="DUF2844"/>
    <property type="match status" value="1"/>
</dbReference>
<dbReference type="AlphaFoldDB" id="A0A103E3J8"/>
<protein>
    <recommendedName>
        <fullName evidence="4">DUF2844 domain-containing protein</fullName>
    </recommendedName>
</protein>
<dbReference type="Proteomes" id="UP000062788">
    <property type="component" value="Unassembled WGS sequence"/>
</dbReference>
<keyword evidence="3" id="KW-1185">Reference proteome</keyword>
<evidence type="ECO:0000313" key="3">
    <source>
        <dbReference type="Proteomes" id="UP000062788"/>
    </source>
</evidence>
<accession>A0A103E3J8</accession>
<dbReference type="OrthoDB" id="7561239at2"/>
<proteinExistence type="predicted"/>
<name>A0A103E3J8_9BURK</name>
<sequence>MRLNRSSRLAAIAAGFTGAWLVAALPAHAALGGAPITPPAADSAAKVHTLQRSTRAAGGSTAASAQAGYAVRETTFGSGTVVREYVSTAGTVFALSWRGPVVPNLSDLLGSYFPQYQAGVKASRDARGPRAPATIETSGLVVHTGGHMGAFSGQAWLPQSLPAGFSANDIQ</sequence>
<evidence type="ECO:0008006" key="4">
    <source>
        <dbReference type="Google" id="ProtNLM"/>
    </source>
</evidence>
<evidence type="ECO:0000256" key="1">
    <source>
        <dbReference type="SAM" id="SignalP"/>
    </source>
</evidence>
<evidence type="ECO:0000313" key="2">
    <source>
        <dbReference type="EMBL" id="KVE27678.1"/>
    </source>
</evidence>
<keyword evidence="1" id="KW-0732">Signal</keyword>
<feature type="signal peptide" evidence="1">
    <location>
        <begin position="1"/>
        <end position="29"/>
    </location>
</feature>
<feature type="chain" id="PRO_5007114404" description="DUF2844 domain-containing protein" evidence="1">
    <location>
        <begin position="30"/>
        <end position="171"/>
    </location>
</feature>
<reference evidence="2 3" key="1">
    <citation type="submission" date="2015-11" db="EMBL/GenBank/DDBJ databases">
        <title>Expanding the genomic diversity of Burkholderia species for the development of highly accurate diagnostics.</title>
        <authorList>
            <person name="Sahl J."/>
            <person name="Keim P."/>
            <person name="Wagner D."/>
        </authorList>
    </citation>
    <scope>NUCLEOTIDE SEQUENCE [LARGE SCALE GENOMIC DNA]</scope>
    <source>
        <strain evidence="2 3">TSV85</strain>
    </source>
</reference>
<dbReference type="EMBL" id="LOWA01000025">
    <property type="protein sequence ID" value="KVE27678.1"/>
    <property type="molecule type" value="Genomic_DNA"/>
</dbReference>
<comment type="caution">
    <text evidence="2">The sequence shown here is derived from an EMBL/GenBank/DDBJ whole genome shotgun (WGS) entry which is preliminary data.</text>
</comment>